<proteinExistence type="predicted"/>
<dbReference type="SUPFAM" id="SSF55961">
    <property type="entry name" value="Bet v1-like"/>
    <property type="match status" value="1"/>
</dbReference>
<dbReference type="AlphaFoldDB" id="A0A5N5VDC8"/>
<evidence type="ECO:0000313" key="1">
    <source>
        <dbReference type="EMBL" id="KAB7758469.1"/>
    </source>
</evidence>
<dbReference type="RefSeq" id="WP_061481109.1">
    <property type="nucleotide sequence ID" value="NZ_ANBO01000006.1"/>
</dbReference>
<protein>
    <recommendedName>
        <fullName evidence="3">Ligand-binding SRPBCC domain-containing protein</fullName>
    </recommendedName>
</protein>
<dbReference type="Proteomes" id="UP000325690">
    <property type="component" value="Unassembled WGS sequence"/>
</dbReference>
<name>A0A5N5VDC8_MYCPH</name>
<sequence>MIIERTSVVDAPVERVWRRVVTAEGVNDEMRPVMTMSFPPGARDLDVDSLPVGTPVGRCWLRLLGLLPFDYDLLTIESLMPGRGFHEESTMLSMRRWRHERTLEPTADGRTEVRDRVIFEPRTLLRPLSPLLAAGVGAFFSHRHRRLARHFGSGG</sequence>
<evidence type="ECO:0000313" key="2">
    <source>
        <dbReference type="Proteomes" id="UP000325690"/>
    </source>
</evidence>
<dbReference type="Gene3D" id="3.30.530.20">
    <property type="match status" value="1"/>
</dbReference>
<evidence type="ECO:0008006" key="3">
    <source>
        <dbReference type="Google" id="ProtNLM"/>
    </source>
</evidence>
<reference evidence="1 2" key="1">
    <citation type="submission" date="2012-10" db="EMBL/GenBank/DDBJ databases">
        <title>The draft sequence of the Mycobacterium pheli genome.</title>
        <authorList>
            <person name="Pettersson B.M.F."/>
            <person name="Das S."/>
            <person name="Dasgupta S."/>
            <person name="Bhattacharya A."/>
            <person name="Kirsebom L.A."/>
        </authorList>
    </citation>
    <scope>NUCLEOTIDE SEQUENCE [LARGE SCALE GENOMIC DNA]</scope>
    <source>
        <strain evidence="1 2">CCUG 21000</strain>
    </source>
</reference>
<dbReference type="EMBL" id="ANBP01000005">
    <property type="protein sequence ID" value="KAB7758469.1"/>
    <property type="molecule type" value="Genomic_DNA"/>
</dbReference>
<comment type="caution">
    <text evidence="1">The sequence shown here is derived from an EMBL/GenBank/DDBJ whole genome shotgun (WGS) entry which is preliminary data.</text>
</comment>
<gene>
    <name evidence="1" type="ORF">MPHL21000_05590</name>
</gene>
<dbReference type="GeneID" id="74303356"/>
<dbReference type="InterPro" id="IPR023393">
    <property type="entry name" value="START-like_dom_sf"/>
</dbReference>
<organism evidence="1 2">
    <name type="scientific">Mycolicibacterium phlei DSM 43239 = CCUG 21000</name>
    <dbReference type="NCBI Taxonomy" id="1226750"/>
    <lineage>
        <taxon>Bacteria</taxon>
        <taxon>Bacillati</taxon>
        <taxon>Actinomycetota</taxon>
        <taxon>Actinomycetes</taxon>
        <taxon>Mycobacteriales</taxon>
        <taxon>Mycobacteriaceae</taxon>
        <taxon>Mycolicibacterium</taxon>
    </lineage>
</organism>
<keyword evidence="2" id="KW-1185">Reference proteome</keyword>
<accession>A0A5N5VDC8</accession>